<comment type="caution">
    <text evidence="6">The sequence shown here is derived from an EMBL/GenBank/DDBJ whole genome shotgun (WGS) entry which is preliminary data.</text>
</comment>
<dbReference type="GO" id="GO:0046872">
    <property type="term" value="F:metal ion binding"/>
    <property type="evidence" value="ECO:0007669"/>
    <property type="project" value="UniProtKB-UniRule"/>
</dbReference>
<comment type="function">
    <text evidence="1 4">Catalyzes the insertion of molybdate into adenylated molybdopterin with the concomitant release of AMP.</text>
</comment>
<dbReference type="Gene3D" id="3.90.105.10">
    <property type="entry name" value="Molybdopterin biosynthesis moea protein, domain 2"/>
    <property type="match status" value="1"/>
</dbReference>
<dbReference type="GO" id="GO:0006777">
    <property type="term" value="P:Mo-molybdopterin cofactor biosynthetic process"/>
    <property type="evidence" value="ECO:0007669"/>
    <property type="project" value="UniProtKB-UniRule"/>
</dbReference>
<dbReference type="InterPro" id="IPR036135">
    <property type="entry name" value="MoeA_linker/N_sf"/>
</dbReference>
<keyword evidence="4" id="KW-0460">Magnesium</keyword>
<dbReference type="GO" id="GO:0061599">
    <property type="term" value="F:molybdopterin molybdotransferase activity"/>
    <property type="evidence" value="ECO:0007669"/>
    <property type="project" value="UniProtKB-UniRule"/>
</dbReference>
<dbReference type="Gene3D" id="2.170.190.11">
    <property type="entry name" value="Molybdopterin biosynthesis moea protein, domain 3"/>
    <property type="match status" value="1"/>
</dbReference>
<keyword evidence="4" id="KW-0808">Transferase</keyword>
<keyword evidence="7" id="KW-1185">Reference proteome</keyword>
<gene>
    <name evidence="6" type="ORF">BSZ32_14040</name>
</gene>
<evidence type="ECO:0000313" key="7">
    <source>
        <dbReference type="Proteomes" id="UP000239907"/>
    </source>
</evidence>
<name>A0A2S7U5A1_9BACT</name>
<reference evidence="6 7" key="1">
    <citation type="submission" date="2016-12" db="EMBL/GenBank/DDBJ databases">
        <title>Study of bacterial adaptation to deep sea.</title>
        <authorList>
            <person name="Song J."/>
            <person name="Yoshizawa S."/>
            <person name="Kogure K."/>
        </authorList>
    </citation>
    <scope>NUCLEOTIDE SEQUENCE [LARGE SCALE GENOMIC DNA]</scope>
    <source>
        <strain evidence="6 7">SAORIC-165</strain>
    </source>
</reference>
<evidence type="ECO:0000256" key="3">
    <source>
        <dbReference type="ARBA" id="ARBA00047317"/>
    </source>
</evidence>
<dbReference type="Proteomes" id="UP000239907">
    <property type="component" value="Unassembled WGS sequence"/>
</dbReference>
<protein>
    <recommendedName>
        <fullName evidence="4">Molybdopterin molybdenumtransferase</fullName>
        <ecNumber evidence="4">2.10.1.1</ecNumber>
    </recommendedName>
</protein>
<comment type="pathway">
    <text evidence="4">Cofactor biosynthesis; molybdopterin biosynthesis.</text>
</comment>
<proteinExistence type="inferred from homology"/>
<dbReference type="EMBL" id="MQWA01000001">
    <property type="protein sequence ID" value="PQJ29502.1"/>
    <property type="molecule type" value="Genomic_DNA"/>
</dbReference>
<dbReference type="InterPro" id="IPR038987">
    <property type="entry name" value="MoeA-like"/>
</dbReference>
<organism evidence="6 7">
    <name type="scientific">Rubritalea profundi</name>
    <dbReference type="NCBI Taxonomy" id="1658618"/>
    <lineage>
        <taxon>Bacteria</taxon>
        <taxon>Pseudomonadati</taxon>
        <taxon>Verrucomicrobiota</taxon>
        <taxon>Verrucomicrobiia</taxon>
        <taxon>Verrucomicrobiales</taxon>
        <taxon>Rubritaleaceae</taxon>
        <taxon>Rubritalea</taxon>
    </lineage>
</organism>
<comment type="similarity">
    <text evidence="2 4">Belongs to the MoeA family.</text>
</comment>
<sequence length="394" mass="41417">MKPLTTPADASQLIEFSIPAAAEVTIELDKSFGKLLRRPVLADRNIPPFDRAMMDGIAIHSSTNRGALAVEAVQAAGSPALTLLDTNACLEVMTGAPIPVGCDCVVPIEEVTIENGQAKISEKYAYAAGDFIHREASDHLAGDTMLEPGSVLGAAELAIAASCGACQLQVSRTPQIHLITTGDEVIPPAATPEPFQIRSSHPIAILSAIDSGGLGSVTHTHIADDEMATREALHHSLATADILILTGGVSKGKFDYIAPLLNEIAGTALFHGVSQRPGKPFAYFEKPIPIFALPGNPLSVMACLARYVLPALKLHLGILKGVKSLPLSSPAPLHPKLTQLLAGRIEDGKIYPSSPNNSGDYAALLGCHGVIEIPPSTTTSPANSLYNFYPWAQI</sequence>
<dbReference type="AlphaFoldDB" id="A0A2S7U5A1"/>
<dbReference type="Pfam" id="PF00994">
    <property type="entry name" value="MoCF_biosynth"/>
    <property type="match status" value="1"/>
</dbReference>
<dbReference type="PANTHER" id="PTHR10192:SF5">
    <property type="entry name" value="GEPHYRIN"/>
    <property type="match status" value="1"/>
</dbReference>
<dbReference type="SMART" id="SM00852">
    <property type="entry name" value="MoCF_biosynth"/>
    <property type="match status" value="1"/>
</dbReference>
<dbReference type="GO" id="GO:0005829">
    <property type="term" value="C:cytosol"/>
    <property type="evidence" value="ECO:0007669"/>
    <property type="project" value="TreeGrafter"/>
</dbReference>
<dbReference type="PANTHER" id="PTHR10192">
    <property type="entry name" value="MOLYBDOPTERIN BIOSYNTHESIS PROTEIN"/>
    <property type="match status" value="1"/>
</dbReference>
<dbReference type="Pfam" id="PF03453">
    <property type="entry name" value="MoeA_N"/>
    <property type="match status" value="1"/>
</dbReference>
<dbReference type="UniPathway" id="UPA00344"/>
<dbReference type="InterPro" id="IPR036425">
    <property type="entry name" value="MoaB/Mog-like_dom_sf"/>
</dbReference>
<dbReference type="InterPro" id="IPR005110">
    <property type="entry name" value="MoeA_linker/N"/>
</dbReference>
<comment type="cofactor">
    <cofactor evidence="4">
        <name>Mg(2+)</name>
        <dbReference type="ChEBI" id="CHEBI:18420"/>
    </cofactor>
</comment>
<accession>A0A2S7U5A1</accession>
<dbReference type="CDD" id="cd00887">
    <property type="entry name" value="MoeA"/>
    <property type="match status" value="1"/>
</dbReference>
<dbReference type="RefSeq" id="WP_165788861.1">
    <property type="nucleotide sequence ID" value="NZ_MQWA01000001.1"/>
</dbReference>
<dbReference type="InterPro" id="IPR001453">
    <property type="entry name" value="MoaB/Mog_dom"/>
</dbReference>
<comment type="catalytic activity">
    <reaction evidence="3">
        <text>adenylyl-molybdopterin + molybdate = Mo-molybdopterin + AMP + H(+)</text>
        <dbReference type="Rhea" id="RHEA:35047"/>
        <dbReference type="ChEBI" id="CHEBI:15378"/>
        <dbReference type="ChEBI" id="CHEBI:36264"/>
        <dbReference type="ChEBI" id="CHEBI:62727"/>
        <dbReference type="ChEBI" id="CHEBI:71302"/>
        <dbReference type="ChEBI" id="CHEBI:456215"/>
        <dbReference type="EC" id="2.10.1.1"/>
    </reaction>
</comment>
<evidence type="ECO:0000313" key="6">
    <source>
        <dbReference type="EMBL" id="PQJ29502.1"/>
    </source>
</evidence>
<dbReference type="InterPro" id="IPR036688">
    <property type="entry name" value="MoeA_C_domain_IV_sf"/>
</dbReference>
<dbReference type="SUPFAM" id="SSF63882">
    <property type="entry name" value="MoeA N-terminal region -like"/>
    <property type="match status" value="1"/>
</dbReference>
<keyword evidence="4" id="KW-0479">Metal-binding</keyword>
<evidence type="ECO:0000256" key="4">
    <source>
        <dbReference type="RuleBase" id="RU365090"/>
    </source>
</evidence>
<keyword evidence="4" id="KW-0500">Molybdenum</keyword>
<evidence type="ECO:0000259" key="5">
    <source>
        <dbReference type="SMART" id="SM00852"/>
    </source>
</evidence>
<feature type="domain" description="MoaB/Mog" evidence="5">
    <location>
        <begin position="177"/>
        <end position="315"/>
    </location>
</feature>
<dbReference type="SUPFAM" id="SSF63867">
    <property type="entry name" value="MoeA C-terminal domain-like"/>
    <property type="match status" value="1"/>
</dbReference>
<dbReference type="Gene3D" id="3.40.980.10">
    <property type="entry name" value="MoaB/Mog-like domain"/>
    <property type="match status" value="1"/>
</dbReference>
<dbReference type="Gene3D" id="2.40.340.10">
    <property type="entry name" value="MoeA, C-terminal, domain IV"/>
    <property type="match status" value="1"/>
</dbReference>
<evidence type="ECO:0000256" key="2">
    <source>
        <dbReference type="ARBA" id="ARBA00010763"/>
    </source>
</evidence>
<evidence type="ECO:0000256" key="1">
    <source>
        <dbReference type="ARBA" id="ARBA00002901"/>
    </source>
</evidence>
<keyword evidence="4" id="KW-0501">Molybdenum cofactor biosynthesis</keyword>
<dbReference type="SUPFAM" id="SSF53218">
    <property type="entry name" value="Molybdenum cofactor biosynthesis proteins"/>
    <property type="match status" value="1"/>
</dbReference>
<dbReference type="EC" id="2.10.1.1" evidence="4"/>